<gene>
    <name evidence="1" type="ORF">PUT78_13365</name>
</gene>
<dbReference type="RefSeq" id="WP_274352763.1">
    <property type="nucleotide sequence ID" value="NZ_JAQZSM010000012.1"/>
</dbReference>
<proteinExistence type="predicted"/>
<comment type="caution">
    <text evidence="1">The sequence shown here is derived from an EMBL/GenBank/DDBJ whole genome shotgun (WGS) entry which is preliminary data.</text>
</comment>
<accession>A0ABT5TAD6</accession>
<dbReference type="Proteomes" id="UP001431784">
    <property type="component" value="Unassembled WGS sequence"/>
</dbReference>
<protein>
    <submittedName>
        <fullName evidence="1">Uncharacterized protein</fullName>
    </submittedName>
</protein>
<keyword evidence="2" id="KW-1185">Reference proteome</keyword>
<evidence type="ECO:0000313" key="1">
    <source>
        <dbReference type="EMBL" id="MDD7972089.1"/>
    </source>
</evidence>
<organism evidence="1 2">
    <name type="scientific">Roseinatronobacter alkalisoli</name>
    <dbReference type="NCBI Taxonomy" id="3028235"/>
    <lineage>
        <taxon>Bacteria</taxon>
        <taxon>Pseudomonadati</taxon>
        <taxon>Pseudomonadota</taxon>
        <taxon>Alphaproteobacteria</taxon>
        <taxon>Rhodobacterales</taxon>
        <taxon>Paracoccaceae</taxon>
        <taxon>Roseinatronobacter</taxon>
    </lineage>
</organism>
<name>A0ABT5TAD6_9RHOB</name>
<dbReference type="EMBL" id="JAQZSM010000012">
    <property type="protein sequence ID" value="MDD7972089.1"/>
    <property type="molecule type" value="Genomic_DNA"/>
</dbReference>
<reference evidence="1" key="1">
    <citation type="submission" date="2023-02" db="EMBL/GenBank/DDBJ databases">
        <title>Description of Roseinatronobacter alkalisoli sp. nov., an alkaliphilic bacerium isolated from soda soil.</title>
        <authorList>
            <person name="Wei W."/>
        </authorList>
    </citation>
    <scope>NUCLEOTIDE SEQUENCE</scope>
    <source>
        <strain evidence="1">HJB301</strain>
    </source>
</reference>
<evidence type="ECO:0000313" key="2">
    <source>
        <dbReference type="Proteomes" id="UP001431784"/>
    </source>
</evidence>
<sequence length="94" mass="10271">MALPLAPIAAVAMKYGALALAGYALTRQVRPGHIAQPLEDAMDTLPEGICITRPRDAEQMNGTARLRRIIRLGHNGRGVELDAAFLARIKLRWV</sequence>